<dbReference type="Pfam" id="PF08534">
    <property type="entry name" value="Redoxin"/>
    <property type="match status" value="1"/>
</dbReference>
<feature type="domain" description="Thioredoxin" evidence="1">
    <location>
        <begin position="5"/>
        <end position="159"/>
    </location>
</feature>
<dbReference type="AlphaFoldDB" id="A0A381X806"/>
<organism evidence="2">
    <name type="scientific">marine metagenome</name>
    <dbReference type="NCBI Taxonomy" id="408172"/>
    <lineage>
        <taxon>unclassified sequences</taxon>
        <taxon>metagenomes</taxon>
        <taxon>ecological metagenomes</taxon>
    </lineage>
</organism>
<dbReference type="GO" id="GO:0016491">
    <property type="term" value="F:oxidoreductase activity"/>
    <property type="evidence" value="ECO:0007669"/>
    <property type="project" value="InterPro"/>
</dbReference>
<reference evidence="2" key="1">
    <citation type="submission" date="2018-05" db="EMBL/GenBank/DDBJ databases">
        <authorList>
            <person name="Lanie J.A."/>
            <person name="Ng W.-L."/>
            <person name="Kazmierczak K.M."/>
            <person name="Andrzejewski T.M."/>
            <person name="Davidsen T.M."/>
            <person name="Wayne K.J."/>
            <person name="Tettelin H."/>
            <person name="Glass J.I."/>
            <person name="Rusch D."/>
            <person name="Podicherti R."/>
            <person name="Tsui H.-C.T."/>
            <person name="Winkler M.E."/>
        </authorList>
    </citation>
    <scope>NUCLEOTIDE SEQUENCE</scope>
</reference>
<dbReference type="EMBL" id="UINC01014177">
    <property type="protein sequence ID" value="SVA60682.1"/>
    <property type="molecule type" value="Genomic_DNA"/>
</dbReference>
<dbReference type="Gene3D" id="3.40.30.10">
    <property type="entry name" value="Glutaredoxin"/>
    <property type="match status" value="1"/>
</dbReference>
<protein>
    <recommendedName>
        <fullName evidence="1">Thioredoxin domain-containing protein</fullName>
    </recommendedName>
</protein>
<dbReference type="PANTHER" id="PTHR43640:SF1">
    <property type="entry name" value="THIOREDOXIN-DEPENDENT PEROXIREDOXIN"/>
    <property type="match status" value="1"/>
</dbReference>
<name>A0A381X806_9ZZZZ</name>
<dbReference type="SUPFAM" id="SSF52833">
    <property type="entry name" value="Thioredoxin-like"/>
    <property type="match status" value="1"/>
</dbReference>
<gene>
    <name evidence="2" type="ORF">METZ01_LOCUS113536</name>
</gene>
<evidence type="ECO:0000259" key="1">
    <source>
        <dbReference type="PROSITE" id="PS51352"/>
    </source>
</evidence>
<dbReference type="InterPro" id="IPR013740">
    <property type="entry name" value="Redoxin"/>
</dbReference>
<sequence length="193" mass="22096">MSYTIMPGDRAPNFENLLATNGNKYSLKDINLKPITVIFFTCNHCPYVTGSDELTREIANKYKEQVNFVAINSNSQNTYDEDSYEGMVARMEQYKFPWLYLHDATQKIAKEYGALKTPHFFLFDSEWNLIYTGRSNDNPRNTSERTTNELEEAIKKTLSGEKISVSVTNPIGCNVKWDGKPAHWMPAEACDLI</sequence>
<proteinExistence type="predicted"/>
<dbReference type="InterPro" id="IPR013766">
    <property type="entry name" value="Thioredoxin_domain"/>
</dbReference>
<dbReference type="PROSITE" id="PS51352">
    <property type="entry name" value="THIOREDOXIN_2"/>
    <property type="match status" value="1"/>
</dbReference>
<evidence type="ECO:0000313" key="2">
    <source>
        <dbReference type="EMBL" id="SVA60682.1"/>
    </source>
</evidence>
<dbReference type="InterPro" id="IPR047262">
    <property type="entry name" value="PRX-like1"/>
</dbReference>
<dbReference type="CDD" id="cd02969">
    <property type="entry name" value="PRX_like1"/>
    <property type="match status" value="1"/>
</dbReference>
<dbReference type="InterPro" id="IPR036249">
    <property type="entry name" value="Thioredoxin-like_sf"/>
</dbReference>
<dbReference type="PANTHER" id="PTHR43640">
    <property type="entry name" value="OS07G0260300 PROTEIN"/>
    <property type="match status" value="1"/>
</dbReference>
<accession>A0A381X806</accession>